<evidence type="ECO:0000313" key="2">
    <source>
        <dbReference type="Proteomes" id="UP000019849"/>
    </source>
</evidence>
<proteinExistence type="predicted"/>
<accession>A0A011UTA5</accession>
<organism evidence="1 2">
    <name type="scientific">Aquamicrobium defluvii</name>
    <dbReference type="NCBI Taxonomy" id="69279"/>
    <lineage>
        <taxon>Bacteria</taxon>
        <taxon>Pseudomonadati</taxon>
        <taxon>Pseudomonadota</taxon>
        <taxon>Alphaproteobacteria</taxon>
        <taxon>Hyphomicrobiales</taxon>
        <taxon>Phyllobacteriaceae</taxon>
        <taxon>Aquamicrobium</taxon>
    </lineage>
</organism>
<dbReference type="HOGENOM" id="CLU_2894099_0_0_5"/>
<name>A0A011UTA5_9HYPH</name>
<dbReference type="STRING" id="69279.BG36_22545"/>
<comment type="caution">
    <text evidence="1">The sequence shown here is derived from an EMBL/GenBank/DDBJ whole genome shotgun (WGS) entry which is preliminary data.</text>
</comment>
<dbReference type="EMBL" id="JENY01000007">
    <property type="protein sequence ID" value="EXL09481.1"/>
    <property type="molecule type" value="Genomic_DNA"/>
</dbReference>
<protein>
    <submittedName>
        <fullName evidence="1">Uncharacterized protein</fullName>
    </submittedName>
</protein>
<reference evidence="1 2" key="1">
    <citation type="submission" date="2014-02" db="EMBL/GenBank/DDBJ databases">
        <title>Aquamicrobium defluvii Genome sequencing.</title>
        <authorList>
            <person name="Wang X."/>
        </authorList>
    </citation>
    <scope>NUCLEOTIDE SEQUENCE [LARGE SCALE GENOMIC DNA]</scope>
    <source>
        <strain evidence="1 2">W13Z1</strain>
    </source>
</reference>
<sequence>MATGLALLRIQPVYGPRQTQETVGVVGAGTALQGNQKPFVEVLGDIHLDRLIELPDRLVVAR</sequence>
<gene>
    <name evidence="1" type="ORF">BG36_22545</name>
</gene>
<evidence type="ECO:0000313" key="1">
    <source>
        <dbReference type="EMBL" id="EXL09481.1"/>
    </source>
</evidence>
<dbReference type="Proteomes" id="UP000019849">
    <property type="component" value="Unassembled WGS sequence"/>
</dbReference>
<dbReference type="AlphaFoldDB" id="A0A011UTA5"/>
<dbReference type="RefSeq" id="WP_035024904.1">
    <property type="nucleotide sequence ID" value="NZ_KK073881.1"/>
</dbReference>